<evidence type="ECO:0000313" key="1">
    <source>
        <dbReference type="EMBL" id="CAK61095.1"/>
    </source>
</evidence>
<accession>A0BRC8</accession>
<reference evidence="1 2" key="1">
    <citation type="journal article" date="2006" name="Nature">
        <title>Global trends of whole-genome duplications revealed by the ciliate Paramecium tetraurelia.</title>
        <authorList>
            <consortium name="Genoscope"/>
            <person name="Aury J.-M."/>
            <person name="Jaillon O."/>
            <person name="Duret L."/>
            <person name="Noel B."/>
            <person name="Jubin C."/>
            <person name="Porcel B.M."/>
            <person name="Segurens B."/>
            <person name="Daubin V."/>
            <person name="Anthouard V."/>
            <person name="Aiach N."/>
            <person name="Arnaiz O."/>
            <person name="Billaut A."/>
            <person name="Beisson J."/>
            <person name="Blanc I."/>
            <person name="Bouhouche K."/>
            <person name="Camara F."/>
            <person name="Duharcourt S."/>
            <person name="Guigo R."/>
            <person name="Gogendeau D."/>
            <person name="Katinka M."/>
            <person name="Keller A.-M."/>
            <person name="Kissmehl R."/>
            <person name="Klotz C."/>
            <person name="Koll F."/>
            <person name="Le Moue A."/>
            <person name="Lepere C."/>
            <person name="Malinsky S."/>
            <person name="Nowacki M."/>
            <person name="Nowak J.K."/>
            <person name="Plattner H."/>
            <person name="Poulain J."/>
            <person name="Ruiz F."/>
            <person name="Serrano V."/>
            <person name="Zagulski M."/>
            <person name="Dessen P."/>
            <person name="Betermier M."/>
            <person name="Weissenbach J."/>
            <person name="Scarpelli C."/>
            <person name="Schachter V."/>
            <person name="Sperling L."/>
            <person name="Meyer E."/>
            <person name="Cohen J."/>
            <person name="Wincker P."/>
        </authorList>
    </citation>
    <scope>NUCLEOTIDE SEQUENCE [LARGE SCALE GENOMIC DNA]</scope>
    <source>
        <strain evidence="1 2">Stock d4-2</strain>
    </source>
</reference>
<dbReference type="EMBL" id="CT868011">
    <property type="protein sequence ID" value="CAK61095.1"/>
    <property type="molecule type" value="Genomic_DNA"/>
</dbReference>
<evidence type="ECO:0000313" key="2">
    <source>
        <dbReference type="Proteomes" id="UP000000600"/>
    </source>
</evidence>
<proteinExistence type="predicted"/>
<dbReference type="HOGENOM" id="CLU_3360806_0_0_1"/>
<name>A0BRC8_PARTE</name>
<dbReference type="InParanoid" id="A0BRC8"/>
<dbReference type="RefSeq" id="XP_052287117.1">
    <property type="nucleotide sequence ID" value="XM_052431196.1"/>
</dbReference>
<dbReference type="OrthoDB" id="10273484at2759"/>
<dbReference type="GeneID" id="76803733"/>
<dbReference type="Proteomes" id="UP000000600">
    <property type="component" value="Unassembled WGS sequence"/>
</dbReference>
<dbReference type="AlphaFoldDB" id="A0BRC8"/>
<organism evidence="1 2">
    <name type="scientific">Paramecium tetraurelia</name>
    <dbReference type="NCBI Taxonomy" id="5888"/>
    <lineage>
        <taxon>Eukaryota</taxon>
        <taxon>Sar</taxon>
        <taxon>Alveolata</taxon>
        <taxon>Ciliophora</taxon>
        <taxon>Intramacronucleata</taxon>
        <taxon>Oligohymenophorea</taxon>
        <taxon>Peniculida</taxon>
        <taxon>Parameciidae</taxon>
        <taxon>Paramecium</taxon>
    </lineage>
</organism>
<gene>
    <name evidence="1" type="ORF">GSPATT00031326001</name>
</gene>
<sequence length="36" mass="4222">MAEGERWIWDGKKSENGHGWDKKYLENGRERVGMGN</sequence>
<keyword evidence="2" id="KW-1185">Reference proteome</keyword>
<protein>
    <submittedName>
        <fullName evidence="1">Uncharacterized protein</fullName>
    </submittedName>
</protein>